<evidence type="ECO:0000256" key="1">
    <source>
        <dbReference type="ARBA" id="ARBA00004370"/>
    </source>
</evidence>
<gene>
    <name evidence="7" type="ORF">UBAL3_92050134</name>
</gene>
<keyword evidence="8" id="KW-1185">Reference proteome</keyword>
<dbReference type="SUPFAM" id="SSF56601">
    <property type="entry name" value="beta-lactamase/transpeptidase-like"/>
    <property type="match status" value="1"/>
</dbReference>
<feature type="region of interest" description="Disordered" evidence="4">
    <location>
        <begin position="560"/>
        <end position="579"/>
    </location>
</feature>
<feature type="domain" description="Penicillin-binding protein dimerisation" evidence="6">
    <location>
        <begin position="50"/>
        <end position="194"/>
    </location>
</feature>
<dbReference type="GO" id="GO:0008658">
    <property type="term" value="F:penicillin binding"/>
    <property type="evidence" value="ECO:0007669"/>
    <property type="project" value="InterPro"/>
</dbReference>
<comment type="subcellular location">
    <subcellularLocation>
        <location evidence="1">Membrane</location>
    </subcellularLocation>
</comment>
<evidence type="ECO:0000259" key="5">
    <source>
        <dbReference type="Pfam" id="PF00905"/>
    </source>
</evidence>
<dbReference type="GO" id="GO:0004180">
    <property type="term" value="F:carboxypeptidase activity"/>
    <property type="evidence" value="ECO:0007669"/>
    <property type="project" value="UniProtKB-KW"/>
</dbReference>
<feature type="domain" description="Penicillin-binding protein transpeptidase" evidence="5">
    <location>
        <begin position="240"/>
        <end position="539"/>
    </location>
</feature>
<sequence>MAMKSRTTVAVACVLIGFAIVVGRLFTLQVLDYPLYQKLSLSERERLSPIEGARGMILSADGKPLADNQIVISLAADPEQVRKSGNVRLLADRLAPILGESPGHLRQLLNLHRRFVWLAHDISTRKHHLIGSRIRGLYFLPEKRRIYPYGSIFRSVVGFVRPDGSALYGIEKGYDKVLSGHRGQMIREVSARGRSYFQVQTESLDRLSGDTVQTTLISGLQSYAQDALDEEVDATKAQGGIVLVMDPRSGAILAMASRGEGRWAGTSPGVSIVYEPGSIFKLVTASAALNEHRVRPDETFFCYNGSMRIPGGVLHDAEPLGDLTLGGILAHSSNIGISQVALRLGPSTFERYIRAFGFGKRTGIDFPGESRGFFRSSRQWSKRSIYTIAMGQEIGVTPIQLATAVSAIANGGMLMRPYIVSRVLSPDGKIVEQHRPVPVRRVISPETSRTLLSLLTGVVSHGGTGESAAITGFDVAGKTGTAEVYDSVLHRYSRTRTVDSFVGILPASHPTLVVLAVVIQPQGISWGGTVAAPLFRKVAEMALVHFRIPAEESVPAPALARADISEPGRTEAGKSTTPP</sequence>
<organism evidence="7 8">
    <name type="scientific">Leptospirillum ferrodiazotrophum</name>
    <dbReference type="NCBI Taxonomy" id="412449"/>
    <lineage>
        <taxon>Bacteria</taxon>
        <taxon>Pseudomonadati</taxon>
        <taxon>Nitrospirota</taxon>
        <taxon>Nitrospiria</taxon>
        <taxon>Nitrospirales</taxon>
        <taxon>Nitrospiraceae</taxon>
        <taxon>Leptospirillum</taxon>
    </lineage>
</organism>
<proteinExistence type="predicted"/>
<dbReference type="InterPro" id="IPR036138">
    <property type="entry name" value="PBP_dimer_sf"/>
</dbReference>
<dbReference type="AlphaFoldDB" id="C6HX52"/>
<dbReference type="Proteomes" id="UP000009374">
    <property type="component" value="Unassembled WGS sequence"/>
</dbReference>
<evidence type="ECO:0000313" key="8">
    <source>
        <dbReference type="Proteomes" id="UP000009374"/>
    </source>
</evidence>
<evidence type="ECO:0000313" key="7">
    <source>
        <dbReference type="EMBL" id="EES52762.1"/>
    </source>
</evidence>
<dbReference type="Gene3D" id="3.90.1310.10">
    <property type="entry name" value="Penicillin-binding protein 2a (Domain 2)"/>
    <property type="match status" value="1"/>
</dbReference>
<keyword evidence="2" id="KW-0645">Protease</keyword>
<protein>
    <submittedName>
        <fullName evidence="7">Peptidoglycan glycosyltransferase</fullName>
    </submittedName>
</protein>
<dbReference type="SUPFAM" id="SSF56519">
    <property type="entry name" value="Penicillin binding protein dimerisation domain"/>
    <property type="match status" value="1"/>
</dbReference>
<evidence type="ECO:0000256" key="3">
    <source>
        <dbReference type="ARBA" id="ARBA00023136"/>
    </source>
</evidence>
<keyword evidence="3" id="KW-0472">Membrane</keyword>
<dbReference type="InterPro" id="IPR050515">
    <property type="entry name" value="Beta-lactam/transpept"/>
</dbReference>
<feature type="compositionally biased region" description="Basic and acidic residues" evidence="4">
    <location>
        <begin position="563"/>
        <end position="572"/>
    </location>
</feature>
<dbReference type="GO" id="GO:0071555">
    <property type="term" value="P:cell wall organization"/>
    <property type="evidence" value="ECO:0007669"/>
    <property type="project" value="TreeGrafter"/>
</dbReference>
<dbReference type="InterPro" id="IPR012338">
    <property type="entry name" value="Beta-lactam/transpept-like"/>
</dbReference>
<keyword evidence="2" id="KW-0378">Hydrolase</keyword>
<reference evidence="7 8" key="1">
    <citation type="journal article" date="2009" name="Appl. Environ. Microbiol.">
        <title>Community genomic and proteomic analyses of chemoautotrophic iron-oxidizing "Leptospirillum rubarum" (Group II) and "Leptospirillum ferrodiazotrophum" (Group III) bacteria in acid mine drainage biofilms.</title>
        <authorList>
            <person name="Goltsman D.S."/>
            <person name="Denef V.J."/>
            <person name="Singer S.W."/>
            <person name="VerBerkmoes N.C."/>
            <person name="Lefsrud M."/>
            <person name="Mueller R.S."/>
            <person name="Dick G.J."/>
            <person name="Sun C.L."/>
            <person name="Wheeler K.E."/>
            <person name="Zemla A."/>
            <person name="Baker B.J."/>
            <person name="Hauser L."/>
            <person name="Land M."/>
            <person name="Shah M.B."/>
            <person name="Thelen M.P."/>
            <person name="Hettich R.L."/>
            <person name="Banfield J.F."/>
        </authorList>
    </citation>
    <scope>NUCLEOTIDE SEQUENCE [LARGE SCALE GENOMIC DNA]</scope>
</reference>
<dbReference type="Gene3D" id="3.40.710.10">
    <property type="entry name" value="DD-peptidase/beta-lactamase superfamily"/>
    <property type="match status" value="1"/>
</dbReference>
<dbReference type="InterPro" id="IPR001460">
    <property type="entry name" value="PCN-bd_Tpept"/>
</dbReference>
<dbReference type="EMBL" id="GG693873">
    <property type="protein sequence ID" value="EES52762.1"/>
    <property type="molecule type" value="Genomic_DNA"/>
</dbReference>
<dbReference type="InterPro" id="IPR005311">
    <property type="entry name" value="PBP_dimer"/>
</dbReference>
<dbReference type="Pfam" id="PF00905">
    <property type="entry name" value="Transpeptidase"/>
    <property type="match status" value="1"/>
</dbReference>
<dbReference type="PANTHER" id="PTHR30627">
    <property type="entry name" value="PEPTIDOGLYCAN D,D-TRANSPEPTIDASE"/>
    <property type="match status" value="1"/>
</dbReference>
<dbReference type="Pfam" id="PF03717">
    <property type="entry name" value="PBP_dimer"/>
    <property type="match status" value="1"/>
</dbReference>
<evidence type="ECO:0000256" key="2">
    <source>
        <dbReference type="ARBA" id="ARBA00022645"/>
    </source>
</evidence>
<dbReference type="Gene3D" id="3.30.450.330">
    <property type="match status" value="1"/>
</dbReference>
<dbReference type="PANTHER" id="PTHR30627:SF1">
    <property type="entry name" value="PEPTIDOGLYCAN D,D-TRANSPEPTIDASE FTSI"/>
    <property type="match status" value="1"/>
</dbReference>
<keyword evidence="2" id="KW-0121">Carboxypeptidase</keyword>
<evidence type="ECO:0000259" key="6">
    <source>
        <dbReference type="Pfam" id="PF03717"/>
    </source>
</evidence>
<name>C6HX52_9BACT</name>
<keyword evidence="7" id="KW-0808">Transferase</keyword>
<dbReference type="GO" id="GO:0016740">
    <property type="term" value="F:transferase activity"/>
    <property type="evidence" value="ECO:0007669"/>
    <property type="project" value="UniProtKB-KW"/>
</dbReference>
<evidence type="ECO:0000256" key="4">
    <source>
        <dbReference type="SAM" id="MobiDB-lite"/>
    </source>
</evidence>
<accession>C6HX52</accession>
<dbReference type="GO" id="GO:0005886">
    <property type="term" value="C:plasma membrane"/>
    <property type="evidence" value="ECO:0007669"/>
    <property type="project" value="TreeGrafter"/>
</dbReference>